<comment type="cofactor">
    <cofactor evidence="1">
        <name>Mg(2+)</name>
        <dbReference type="ChEBI" id="CHEBI:18420"/>
    </cofactor>
</comment>
<dbReference type="Proteomes" id="UP001188597">
    <property type="component" value="Unassembled WGS sequence"/>
</dbReference>
<evidence type="ECO:0008006" key="9">
    <source>
        <dbReference type="Google" id="ProtNLM"/>
    </source>
</evidence>
<name>A0AA89ALZ2_9ASTE</name>
<evidence type="ECO:0000256" key="5">
    <source>
        <dbReference type="ARBA" id="ARBA00022842"/>
    </source>
</evidence>
<keyword evidence="4" id="KW-0479">Metal-binding</keyword>
<evidence type="ECO:0000313" key="8">
    <source>
        <dbReference type="Proteomes" id="UP001188597"/>
    </source>
</evidence>
<dbReference type="GO" id="GO:0046872">
    <property type="term" value="F:metal ion binding"/>
    <property type="evidence" value="ECO:0007669"/>
    <property type="project" value="UniProtKB-KW"/>
</dbReference>
<dbReference type="InterPro" id="IPR000092">
    <property type="entry name" value="Polyprenyl_synt"/>
</dbReference>
<evidence type="ECO:0000256" key="3">
    <source>
        <dbReference type="ARBA" id="ARBA00022679"/>
    </source>
</evidence>
<evidence type="ECO:0000256" key="1">
    <source>
        <dbReference type="ARBA" id="ARBA00001946"/>
    </source>
</evidence>
<gene>
    <name evidence="7" type="ORF">RJ639_013134</name>
</gene>
<organism evidence="7 8">
    <name type="scientific">Escallonia herrerae</name>
    <dbReference type="NCBI Taxonomy" id="1293975"/>
    <lineage>
        <taxon>Eukaryota</taxon>
        <taxon>Viridiplantae</taxon>
        <taxon>Streptophyta</taxon>
        <taxon>Embryophyta</taxon>
        <taxon>Tracheophyta</taxon>
        <taxon>Spermatophyta</taxon>
        <taxon>Magnoliopsida</taxon>
        <taxon>eudicotyledons</taxon>
        <taxon>Gunneridae</taxon>
        <taxon>Pentapetalae</taxon>
        <taxon>asterids</taxon>
        <taxon>campanulids</taxon>
        <taxon>Escalloniales</taxon>
        <taxon>Escalloniaceae</taxon>
        <taxon>Escallonia</taxon>
    </lineage>
</organism>
<keyword evidence="3" id="KW-0808">Transferase</keyword>
<dbReference type="GO" id="GO:0008299">
    <property type="term" value="P:isoprenoid biosynthetic process"/>
    <property type="evidence" value="ECO:0007669"/>
    <property type="project" value="UniProtKB-KW"/>
</dbReference>
<evidence type="ECO:0000313" key="7">
    <source>
        <dbReference type="EMBL" id="KAK3009104.1"/>
    </source>
</evidence>
<dbReference type="Pfam" id="PF00348">
    <property type="entry name" value="polyprenyl_synt"/>
    <property type="match status" value="1"/>
</dbReference>
<dbReference type="PANTHER" id="PTHR12001:SF69">
    <property type="entry name" value="ALL TRANS-POLYPRENYL-DIPHOSPHATE SYNTHASE PDSS1"/>
    <property type="match status" value="1"/>
</dbReference>
<dbReference type="GO" id="GO:1990234">
    <property type="term" value="C:transferase complex"/>
    <property type="evidence" value="ECO:0007669"/>
    <property type="project" value="TreeGrafter"/>
</dbReference>
<dbReference type="PANTHER" id="PTHR12001">
    <property type="entry name" value="GERANYLGERANYL PYROPHOSPHATE SYNTHASE"/>
    <property type="match status" value="1"/>
</dbReference>
<comment type="caution">
    <text evidence="7">The sequence shown here is derived from an EMBL/GenBank/DDBJ whole genome shotgun (WGS) entry which is preliminary data.</text>
</comment>
<reference evidence="7" key="1">
    <citation type="submission" date="2022-12" db="EMBL/GenBank/DDBJ databases">
        <title>Draft genome assemblies for two species of Escallonia (Escalloniales).</title>
        <authorList>
            <person name="Chanderbali A."/>
            <person name="Dervinis C."/>
            <person name="Anghel I."/>
            <person name="Soltis D."/>
            <person name="Soltis P."/>
            <person name="Zapata F."/>
        </authorList>
    </citation>
    <scope>NUCLEOTIDE SEQUENCE</scope>
    <source>
        <strain evidence="7">UCBG64.0493</strain>
        <tissue evidence="7">Leaf</tissue>
    </source>
</reference>
<proteinExistence type="inferred from homology"/>
<keyword evidence="6" id="KW-0414">Isoprene biosynthesis</keyword>
<accession>A0AA89ALZ2</accession>
<comment type="similarity">
    <text evidence="2">Belongs to the FPP/GGPP synthase family.</text>
</comment>
<keyword evidence="8" id="KW-1185">Reference proteome</keyword>
<dbReference type="GO" id="GO:0006744">
    <property type="term" value="P:ubiquinone biosynthetic process"/>
    <property type="evidence" value="ECO:0007669"/>
    <property type="project" value="TreeGrafter"/>
</dbReference>
<dbReference type="Gene3D" id="1.10.600.10">
    <property type="entry name" value="Farnesyl Diphosphate Synthase"/>
    <property type="match status" value="1"/>
</dbReference>
<dbReference type="GO" id="GO:0004659">
    <property type="term" value="F:prenyltransferase activity"/>
    <property type="evidence" value="ECO:0007669"/>
    <property type="project" value="InterPro"/>
</dbReference>
<protein>
    <recommendedName>
        <fullName evidence="9">Geranylgeranyl pyrophosphate synthase</fullName>
    </recommendedName>
</protein>
<dbReference type="AlphaFoldDB" id="A0AA89ALZ2"/>
<keyword evidence="5" id="KW-0460">Magnesium</keyword>
<dbReference type="InterPro" id="IPR008949">
    <property type="entry name" value="Isoprenoid_synthase_dom_sf"/>
</dbReference>
<dbReference type="SUPFAM" id="SSF48576">
    <property type="entry name" value="Terpenoid synthases"/>
    <property type="match status" value="1"/>
</dbReference>
<dbReference type="EMBL" id="JAVXUP010001677">
    <property type="protein sequence ID" value="KAK3009104.1"/>
    <property type="molecule type" value="Genomic_DNA"/>
</dbReference>
<sequence length="111" mass="11775">GLAFQLIDDVLDFTGTSSSLGKGSLSDIRHIGGLVDARAPSGLDNLHGRTQCGIVTAPILFAIEEFPDLRAVVDRGFENPGDVDLVSFLISFDKDTYCAQVALLSNLPIIA</sequence>
<evidence type="ECO:0000256" key="2">
    <source>
        <dbReference type="ARBA" id="ARBA00006706"/>
    </source>
</evidence>
<feature type="non-terminal residue" evidence="7">
    <location>
        <position position="1"/>
    </location>
</feature>
<evidence type="ECO:0000256" key="6">
    <source>
        <dbReference type="ARBA" id="ARBA00023229"/>
    </source>
</evidence>
<evidence type="ECO:0000256" key="4">
    <source>
        <dbReference type="ARBA" id="ARBA00022723"/>
    </source>
</evidence>